<comment type="caution">
    <text evidence="2">The sequence shown here is derived from an EMBL/GenBank/DDBJ whole genome shotgun (WGS) entry which is preliminary data.</text>
</comment>
<dbReference type="InterPro" id="IPR007384">
    <property type="entry name" value="UCP006257"/>
</dbReference>
<evidence type="ECO:0000259" key="1">
    <source>
        <dbReference type="Pfam" id="PF04287"/>
    </source>
</evidence>
<proteinExistence type="predicted"/>
<keyword evidence="3" id="KW-1185">Reference proteome</keyword>
<organism evidence="2 3">
    <name type="scientific">Pasteurella bettyae CCUG 2042</name>
    <dbReference type="NCBI Taxonomy" id="1095749"/>
    <lineage>
        <taxon>Bacteria</taxon>
        <taxon>Pseudomonadati</taxon>
        <taxon>Pseudomonadota</taxon>
        <taxon>Gammaproteobacteria</taxon>
        <taxon>Pasteurellales</taxon>
        <taxon>Pasteurellaceae</taxon>
        <taxon>Pasteurella</taxon>
    </lineage>
</organism>
<reference evidence="2 3" key="1">
    <citation type="submission" date="2012-03" db="EMBL/GenBank/DDBJ databases">
        <authorList>
            <person name="Harkins D.M."/>
            <person name="Madupu R."/>
            <person name="Durkin A.S."/>
            <person name="Torralba M."/>
            <person name="Methe B."/>
            <person name="Sutton G.G."/>
            <person name="Nelson K.E."/>
        </authorList>
    </citation>
    <scope>NUCLEOTIDE SEQUENCE [LARGE SCALE GENOMIC DNA]</scope>
    <source>
        <strain evidence="2 3">CCUG 2042</strain>
    </source>
</reference>
<dbReference type="PATRIC" id="fig|1095749.3.peg.400"/>
<dbReference type="PANTHER" id="PTHR39586">
    <property type="entry name" value="CYTOPLASMIC PROTEIN-RELATED"/>
    <property type="match status" value="1"/>
</dbReference>
<evidence type="ECO:0000313" key="3">
    <source>
        <dbReference type="Proteomes" id="UP000006457"/>
    </source>
</evidence>
<evidence type="ECO:0000313" key="2">
    <source>
        <dbReference type="EMBL" id="EIJ71417.1"/>
    </source>
</evidence>
<name>I3DI74_9PAST</name>
<protein>
    <submittedName>
        <fullName evidence="2">PF04287 domain protein</fullName>
    </submittedName>
</protein>
<sequence>MTIHIQAKKHLQQLQFALQTLDLWQVTPPDEKAFMSTQPFAIDTMTVNEWLQWIFIPRMYALIENQTELPSQISISPYVEEALKETENLSLLLSPLIEMEQLLQNQ</sequence>
<dbReference type="InterPro" id="IPR023376">
    <property type="entry name" value="YqcC-like_dom"/>
</dbReference>
<dbReference type="PIRSF" id="PIRSF006257">
    <property type="entry name" value="UCP006257"/>
    <property type="match status" value="1"/>
</dbReference>
<dbReference type="GO" id="GO:0044010">
    <property type="term" value="P:single-species biofilm formation"/>
    <property type="evidence" value="ECO:0007669"/>
    <property type="project" value="TreeGrafter"/>
</dbReference>
<dbReference type="eggNOG" id="COG3098">
    <property type="taxonomic scope" value="Bacteria"/>
</dbReference>
<accession>I3DI74</accession>
<dbReference type="InterPro" id="IPR036814">
    <property type="entry name" value="YqcC-like_sf"/>
</dbReference>
<dbReference type="Pfam" id="PF04287">
    <property type="entry name" value="DUF446"/>
    <property type="match status" value="1"/>
</dbReference>
<dbReference type="EMBL" id="AJSX01000007">
    <property type="protein sequence ID" value="EIJ71417.1"/>
    <property type="molecule type" value="Genomic_DNA"/>
</dbReference>
<dbReference type="AlphaFoldDB" id="I3DI74"/>
<gene>
    <name evidence="2" type="ORF">HMPREF1052_0167</name>
</gene>
<dbReference type="Proteomes" id="UP000006457">
    <property type="component" value="Unassembled WGS sequence"/>
</dbReference>
<dbReference type="Gene3D" id="1.20.1440.40">
    <property type="entry name" value="YqcC-like"/>
    <property type="match status" value="1"/>
</dbReference>
<feature type="domain" description="YqcC-like" evidence="1">
    <location>
        <begin position="7"/>
        <end position="102"/>
    </location>
</feature>
<dbReference type="SUPFAM" id="SSF158452">
    <property type="entry name" value="YqcC-like"/>
    <property type="match status" value="1"/>
</dbReference>
<dbReference type="PANTHER" id="PTHR39586:SF1">
    <property type="entry name" value="CYTOPLASMIC PROTEIN"/>
    <property type="match status" value="1"/>
</dbReference>